<dbReference type="Gene3D" id="3.10.580.10">
    <property type="entry name" value="CBS-domain"/>
    <property type="match status" value="1"/>
</dbReference>
<dbReference type="InterPro" id="IPR036739">
    <property type="entry name" value="SLC41_membr_dom_sf"/>
</dbReference>
<feature type="transmembrane region" description="Helical" evidence="9">
    <location>
        <begin position="295"/>
        <end position="315"/>
    </location>
</feature>
<feature type="transmembrane region" description="Helical" evidence="9">
    <location>
        <begin position="397"/>
        <end position="422"/>
    </location>
</feature>
<reference evidence="11 12" key="1">
    <citation type="submission" date="2018-11" db="EMBL/GenBank/DDBJ databases">
        <title>Genomic Encyclopedia of Type Strains, Phase IV (KMG-IV): sequencing the most valuable type-strain genomes for metagenomic binning, comparative biology and taxonomic classification.</title>
        <authorList>
            <person name="Goeker M."/>
        </authorList>
    </citation>
    <scope>NUCLEOTIDE SEQUENCE [LARGE SCALE GENOMIC DNA]</scope>
    <source>
        <strain evidence="11 12">DSM 29158</strain>
    </source>
</reference>
<keyword evidence="3 9" id="KW-0813">Transport</keyword>
<accession>A0A3N5CCB4</accession>
<dbReference type="PANTHER" id="PTHR43773:SF1">
    <property type="entry name" value="MAGNESIUM TRANSPORTER MGTE"/>
    <property type="match status" value="1"/>
</dbReference>
<keyword evidence="9" id="KW-0479">Metal-binding</keyword>
<dbReference type="InterPro" id="IPR046342">
    <property type="entry name" value="CBS_dom_sf"/>
</dbReference>
<dbReference type="EMBL" id="RKRK01000002">
    <property type="protein sequence ID" value="RPF57622.1"/>
    <property type="molecule type" value="Genomic_DNA"/>
</dbReference>
<dbReference type="SUPFAM" id="SSF158791">
    <property type="entry name" value="MgtE N-terminal domain-like"/>
    <property type="match status" value="1"/>
</dbReference>
<evidence type="ECO:0000256" key="3">
    <source>
        <dbReference type="ARBA" id="ARBA00022448"/>
    </source>
</evidence>
<comment type="caution">
    <text evidence="9">Lacks conserved residue(s) required for the propagation of feature annotation.</text>
</comment>
<dbReference type="Gene3D" id="1.25.60.10">
    <property type="entry name" value="MgtE N-terminal domain-like"/>
    <property type="match status" value="1"/>
</dbReference>
<evidence type="ECO:0000313" key="11">
    <source>
        <dbReference type="EMBL" id="RPF57622.1"/>
    </source>
</evidence>
<dbReference type="GO" id="GO:0015095">
    <property type="term" value="F:magnesium ion transmembrane transporter activity"/>
    <property type="evidence" value="ECO:0007669"/>
    <property type="project" value="UniProtKB-UniRule"/>
</dbReference>
<dbReference type="PROSITE" id="PS51371">
    <property type="entry name" value="CBS"/>
    <property type="match status" value="2"/>
</dbReference>
<comment type="similarity">
    <text evidence="2 9">Belongs to the SLC41A transporter family.</text>
</comment>
<dbReference type="InterPro" id="IPR006667">
    <property type="entry name" value="SLC41_membr_dom"/>
</dbReference>
<evidence type="ECO:0000259" key="10">
    <source>
        <dbReference type="PROSITE" id="PS51371"/>
    </source>
</evidence>
<dbReference type="InterPro" id="IPR006668">
    <property type="entry name" value="Mg_transptr_MgtE_intracell_dom"/>
</dbReference>
<dbReference type="Pfam" id="PF03448">
    <property type="entry name" value="MgtE_N"/>
    <property type="match status" value="1"/>
</dbReference>
<evidence type="ECO:0000256" key="2">
    <source>
        <dbReference type="ARBA" id="ARBA00009749"/>
    </source>
</evidence>
<comment type="caution">
    <text evidence="11">The sequence shown here is derived from an EMBL/GenBank/DDBJ whole genome shotgun (WGS) entry which is preliminary data.</text>
</comment>
<feature type="domain" description="CBS" evidence="10">
    <location>
        <begin position="149"/>
        <end position="212"/>
    </location>
</feature>
<protein>
    <recommendedName>
        <fullName evidence="9">Magnesium transporter MgtE</fullName>
    </recommendedName>
</protein>
<dbReference type="AlphaFoldDB" id="A0A3N5CCB4"/>
<evidence type="ECO:0000256" key="7">
    <source>
        <dbReference type="ARBA" id="ARBA00023136"/>
    </source>
</evidence>
<dbReference type="SUPFAM" id="SSF161093">
    <property type="entry name" value="MgtE membrane domain-like"/>
    <property type="match status" value="1"/>
</dbReference>
<dbReference type="InterPro" id="IPR000644">
    <property type="entry name" value="CBS_dom"/>
</dbReference>
<comment type="function">
    <text evidence="9">Acts as a magnesium transporter.</text>
</comment>
<proteinExistence type="inferred from homology"/>
<dbReference type="SMART" id="SM00924">
    <property type="entry name" value="MgtE_N"/>
    <property type="match status" value="1"/>
</dbReference>
<dbReference type="InterPro" id="IPR038076">
    <property type="entry name" value="MgtE_N_sf"/>
</dbReference>
<dbReference type="SMART" id="SM00116">
    <property type="entry name" value="CBS"/>
    <property type="match status" value="2"/>
</dbReference>
<evidence type="ECO:0000256" key="8">
    <source>
        <dbReference type="PROSITE-ProRule" id="PRU00703"/>
    </source>
</evidence>
<evidence type="ECO:0000256" key="5">
    <source>
        <dbReference type="ARBA" id="ARBA00022842"/>
    </source>
</evidence>
<dbReference type="GO" id="GO:0005886">
    <property type="term" value="C:plasma membrane"/>
    <property type="evidence" value="ECO:0007669"/>
    <property type="project" value="UniProtKB-SubCell"/>
</dbReference>
<sequence length="461" mass="51187">MVSKDNFSKEELEESVDVERIIQSIEQDDLEGFRSYFLGLHRYEQAEVFLSLDESLHSKLYHYLSPDEVALFMDNIDPDEEMFERIFDRIDSIYAADILTEMSYDNAVDILSVLSKEKVASLLVLMPREDAKEMRALLNYEEDSAGGIMTTEYISVPQDITVREALIVVKEQAPEAETIYYVFVIDHHKELVGVLSLRDLIVNDDDEYIEDIMVKRVVSVSAMADQEAVALKMRDYDLLALPVVDYQNHLLGIITADDIMDVIDEEASEDYSKLAGVNDIDNTTDTFLQVAKKRLPWLIALTVMGMITASILGQFEETMAKVALLAAFIPIIGGMAGNSGTQSLAVAVRGISTGEIKEASKMKIAMREMGSGFISGLVCGLILFVIITILYQEVILALIVAISLMLAMTVATLAGAIVPLVMHKFNIDPAVASGPFITTINDIISMLIYFGLATTFMSYLT</sequence>
<name>A0A3N5CCB4_9BACL</name>
<gene>
    <name evidence="11" type="ORF">EDD62_0243</name>
</gene>
<keyword evidence="4 9" id="KW-0812">Transmembrane</keyword>
<keyword evidence="5 9" id="KW-0460">Magnesium</keyword>
<dbReference type="SUPFAM" id="SSF54631">
    <property type="entry name" value="CBS-domain pair"/>
    <property type="match status" value="1"/>
</dbReference>
<evidence type="ECO:0000256" key="1">
    <source>
        <dbReference type="ARBA" id="ARBA00004141"/>
    </source>
</evidence>
<keyword evidence="7 9" id="KW-0472">Membrane</keyword>
<feature type="domain" description="CBS" evidence="10">
    <location>
        <begin position="213"/>
        <end position="269"/>
    </location>
</feature>
<feature type="transmembrane region" description="Helical" evidence="9">
    <location>
        <begin position="369"/>
        <end position="391"/>
    </location>
</feature>
<dbReference type="GO" id="GO:0046872">
    <property type="term" value="F:metal ion binding"/>
    <property type="evidence" value="ECO:0007669"/>
    <property type="project" value="UniProtKB-KW"/>
</dbReference>
<dbReference type="Pfam" id="PF01769">
    <property type="entry name" value="MgtE"/>
    <property type="match status" value="1"/>
</dbReference>
<keyword evidence="8" id="KW-0129">CBS domain</keyword>
<evidence type="ECO:0000256" key="6">
    <source>
        <dbReference type="ARBA" id="ARBA00022989"/>
    </source>
</evidence>
<dbReference type="CDD" id="cd04606">
    <property type="entry name" value="CBS_pair_Mg_transporter"/>
    <property type="match status" value="1"/>
</dbReference>
<evidence type="ECO:0000313" key="12">
    <source>
        <dbReference type="Proteomes" id="UP000277108"/>
    </source>
</evidence>
<dbReference type="Gene3D" id="1.10.357.20">
    <property type="entry name" value="SLC41 divalent cation transporters, integral membrane domain"/>
    <property type="match status" value="1"/>
</dbReference>
<keyword evidence="9" id="KW-1003">Cell membrane</keyword>
<feature type="transmembrane region" description="Helical" evidence="9">
    <location>
        <begin position="327"/>
        <end position="348"/>
    </location>
</feature>
<keyword evidence="6 9" id="KW-1133">Transmembrane helix</keyword>
<dbReference type="Pfam" id="PF00571">
    <property type="entry name" value="CBS"/>
    <property type="match status" value="2"/>
</dbReference>
<dbReference type="InterPro" id="IPR006669">
    <property type="entry name" value="MgtE_transporter"/>
</dbReference>
<dbReference type="Proteomes" id="UP000277108">
    <property type="component" value="Unassembled WGS sequence"/>
</dbReference>
<evidence type="ECO:0000256" key="4">
    <source>
        <dbReference type="ARBA" id="ARBA00022692"/>
    </source>
</evidence>
<evidence type="ECO:0000256" key="9">
    <source>
        <dbReference type="RuleBase" id="RU362011"/>
    </source>
</evidence>
<organism evidence="11 12">
    <name type="scientific">Abyssicoccus albus</name>
    <dbReference type="NCBI Taxonomy" id="1817405"/>
    <lineage>
        <taxon>Bacteria</taxon>
        <taxon>Bacillati</taxon>
        <taxon>Bacillota</taxon>
        <taxon>Bacilli</taxon>
        <taxon>Bacillales</taxon>
        <taxon>Abyssicoccaceae</taxon>
    </lineage>
</organism>
<comment type="subcellular location">
    <subcellularLocation>
        <location evidence="9">Cell membrane</location>
        <topology evidence="9">Multi-pass membrane protein</topology>
    </subcellularLocation>
    <subcellularLocation>
        <location evidence="1">Membrane</location>
        <topology evidence="1">Multi-pass membrane protein</topology>
    </subcellularLocation>
</comment>
<comment type="subunit">
    <text evidence="9">Homodimer.</text>
</comment>
<dbReference type="NCBIfam" id="TIGR00400">
    <property type="entry name" value="mgtE"/>
    <property type="match status" value="1"/>
</dbReference>
<dbReference type="PANTHER" id="PTHR43773">
    <property type="entry name" value="MAGNESIUM TRANSPORTER MGTE"/>
    <property type="match status" value="1"/>
</dbReference>
<keyword evidence="12" id="KW-1185">Reference proteome</keyword>